<dbReference type="RefSeq" id="WP_104363987.1">
    <property type="nucleotide sequence ID" value="NZ_PSZD01000015.1"/>
</dbReference>
<dbReference type="Pfam" id="PF25856">
    <property type="entry name" value="MPN635_N"/>
    <property type="match status" value="1"/>
</dbReference>
<dbReference type="Proteomes" id="UP000238356">
    <property type="component" value="Unassembled WGS sequence"/>
</dbReference>
<organism evidence="2 3">
    <name type="scientific">Nocardia nova</name>
    <dbReference type="NCBI Taxonomy" id="37330"/>
    <lineage>
        <taxon>Bacteria</taxon>
        <taxon>Bacillati</taxon>
        <taxon>Actinomycetota</taxon>
        <taxon>Actinomycetes</taxon>
        <taxon>Mycobacteriales</taxon>
        <taxon>Nocardiaceae</taxon>
        <taxon>Nocardia</taxon>
    </lineage>
</organism>
<evidence type="ECO:0000313" key="2">
    <source>
        <dbReference type="EMBL" id="PPJ25664.1"/>
    </source>
</evidence>
<proteinExistence type="predicted"/>
<accession>A0A2S6A285</accession>
<sequence>MSAVGAAVQHFDLNIEKVLEHWPIPFAVRELIANALDEQAITGTAEPDITRLGDGVWAISDRGRGVRYQHLTQKENAEKRRHPGVIGQFGMGLKDALAVFHRRGIEVRIQSRHGDITTAMRPKDGFPDIVTLHAAVSAPSEPHRDGTTVILRGVADTDIEAAKQFFLRYSGETVLEDCAHGQVLARPGRKAPGSIYVKGLLVAQEENFLFSYNITHLTKKLRQALNRERSNVGRTAYSDRIKSILIGSRSAQVAGVLADDLAGYETGRMHDELNWLDVAVHACQVLATHEKVVFVTALQLAFGGPQVNYARDEGYRLVVVPDTIAYRLGGLADLDGKPIIDLDRYREDWNNSFSFLFVDPSDLTAAECEVFSLTEPVVAAAGLTLSRIGVKSIQISETMRLNDSGDQVVGVYEPDVQRVVIRRDQLGNAADYCGALLHELTHAATGGIDGTLQFEQGLTHQLGVLAVTAVKTGNKHAPRLNINVRRRK</sequence>
<comment type="caution">
    <text evidence="2">The sequence shown here is derived from an EMBL/GenBank/DDBJ whole genome shotgun (WGS) entry which is preliminary data.</text>
</comment>
<dbReference type="GO" id="GO:0005524">
    <property type="term" value="F:ATP binding"/>
    <property type="evidence" value="ECO:0007669"/>
    <property type="project" value="UniProtKB-KW"/>
</dbReference>
<dbReference type="SUPFAM" id="SSF55874">
    <property type="entry name" value="ATPase domain of HSP90 chaperone/DNA topoisomerase II/histidine kinase"/>
    <property type="match status" value="1"/>
</dbReference>
<reference evidence="2 3" key="1">
    <citation type="submission" date="2018-02" db="EMBL/GenBank/DDBJ databases">
        <title>8 Nocardia nova and 1 Nocardia cyriacigeorgica strain used for evolution to TMP-SMX.</title>
        <authorList>
            <person name="Mehta H."/>
            <person name="Weng J."/>
            <person name="Shamoo Y."/>
        </authorList>
    </citation>
    <scope>NUCLEOTIDE SEQUENCE [LARGE SCALE GENOMIC DNA]</scope>
    <source>
        <strain evidence="2 3">BAA2227</strain>
    </source>
</reference>
<name>A0A2S6A285_9NOCA</name>
<keyword evidence="2" id="KW-0067">ATP-binding</keyword>
<gene>
    <name evidence="2" type="ORF">C5F51_22845</name>
</gene>
<dbReference type="InterPro" id="IPR036890">
    <property type="entry name" value="HATPase_C_sf"/>
</dbReference>
<protein>
    <submittedName>
        <fullName evidence="2">ATP-binding protein</fullName>
    </submittedName>
</protein>
<feature type="domain" description="MPN635 N-terminal" evidence="1">
    <location>
        <begin position="157"/>
        <end position="249"/>
    </location>
</feature>
<dbReference type="EMBL" id="PSZD01000015">
    <property type="protein sequence ID" value="PPJ25664.1"/>
    <property type="molecule type" value="Genomic_DNA"/>
</dbReference>
<evidence type="ECO:0000313" key="3">
    <source>
        <dbReference type="Proteomes" id="UP000238356"/>
    </source>
</evidence>
<keyword evidence="3" id="KW-1185">Reference proteome</keyword>
<evidence type="ECO:0000259" key="1">
    <source>
        <dbReference type="Pfam" id="PF25856"/>
    </source>
</evidence>
<keyword evidence="2" id="KW-0547">Nucleotide-binding</keyword>
<dbReference type="InterPro" id="IPR058987">
    <property type="entry name" value="MPN635_N"/>
</dbReference>
<dbReference type="AlphaFoldDB" id="A0A2S6A285"/>